<comment type="caution">
    <text evidence="2">The sequence shown here is derived from an EMBL/GenBank/DDBJ whole genome shotgun (WGS) entry which is preliminary data.</text>
</comment>
<reference evidence="2" key="2">
    <citation type="journal article" date="2021" name="PeerJ">
        <title>Extensive microbial diversity within the chicken gut microbiome revealed by metagenomics and culture.</title>
        <authorList>
            <person name="Gilroy R."/>
            <person name="Ravi A."/>
            <person name="Getino M."/>
            <person name="Pursley I."/>
            <person name="Horton D.L."/>
            <person name="Alikhan N.F."/>
            <person name="Baker D."/>
            <person name="Gharbi K."/>
            <person name="Hall N."/>
            <person name="Watson M."/>
            <person name="Adriaenssens E.M."/>
            <person name="Foster-Nyarko E."/>
            <person name="Jarju S."/>
            <person name="Secka A."/>
            <person name="Antonio M."/>
            <person name="Oren A."/>
            <person name="Chaudhuri R.R."/>
            <person name="La Ragione R."/>
            <person name="Hildebrand F."/>
            <person name="Pallen M.J."/>
        </authorList>
    </citation>
    <scope>NUCLEOTIDE SEQUENCE</scope>
    <source>
        <strain evidence="2">CHK176-22527</strain>
    </source>
</reference>
<proteinExistence type="predicted"/>
<reference evidence="2" key="1">
    <citation type="submission" date="2020-10" db="EMBL/GenBank/DDBJ databases">
        <authorList>
            <person name="Gilroy R."/>
        </authorList>
    </citation>
    <scope>NUCLEOTIDE SEQUENCE</scope>
    <source>
        <strain evidence="2">CHK176-22527</strain>
    </source>
</reference>
<feature type="domain" description="SseB protein N-terminal" evidence="1">
    <location>
        <begin position="14"/>
        <end position="136"/>
    </location>
</feature>
<dbReference type="InterPro" id="IPR009839">
    <property type="entry name" value="SseB_N"/>
</dbReference>
<dbReference type="AlphaFoldDB" id="A0A9D1HAS9"/>
<dbReference type="EMBL" id="DVLX01000010">
    <property type="protein sequence ID" value="HIT98785.1"/>
    <property type="molecule type" value="Genomic_DNA"/>
</dbReference>
<gene>
    <name evidence="2" type="ORF">IAD12_00835</name>
</gene>
<accession>A0A9D1HAS9</accession>
<name>A0A9D1HAS9_9FIRM</name>
<dbReference type="Proteomes" id="UP000824159">
    <property type="component" value="Unassembled WGS sequence"/>
</dbReference>
<organism evidence="2 3">
    <name type="scientific">Candidatus Allocopromorpha excrementavium</name>
    <dbReference type="NCBI Taxonomy" id="2840741"/>
    <lineage>
        <taxon>Bacteria</taxon>
        <taxon>Bacillati</taxon>
        <taxon>Bacillota</taxon>
        <taxon>Clostridia</taxon>
        <taxon>Eubacteriales</taxon>
        <taxon>Eubacteriaceae</taxon>
        <taxon>Eubacteriaceae incertae sedis</taxon>
        <taxon>Candidatus Allocopromorpha</taxon>
    </lineage>
</organism>
<evidence type="ECO:0000259" key="1">
    <source>
        <dbReference type="Pfam" id="PF07179"/>
    </source>
</evidence>
<protein>
    <submittedName>
        <fullName evidence="2">SseB family protein</fullName>
    </submittedName>
</protein>
<sequence length="156" mass="17704">MTGRELKPVENPRLKQAIEAVKKDPSAENSSKFLNEIVRAEFIIPVSMDRPAEFDKTAGEIILEKDTQISFELIKTESGKLYYPLFTDGAELEKCGVKRDQQNLIVNFDDMAAMILQPQNQVEGFTVNPMSDDMRFSVDIIAAMKKEMEAEKEKQV</sequence>
<evidence type="ECO:0000313" key="3">
    <source>
        <dbReference type="Proteomes" id="UP000824159"/>
    </source>
</evidence>
<dbReference type="Pfam" id="PF07179">
    <property type="entry name" value="SseB"/>
    <property type="match status" value="1"/>
</dbReference>
<evidence type="ECO:0000313" key="2">
    <source>
        <dbReference type="EMBL" id="HIT98785.1"/>
    </source>
</evidence>